<feature type="repeat" description="ANK" evidence="3">
    <location>
        <begin position="105"/>
        <end position="137"/>
    </location>
</feature>
<dbReference type="InterPro" id="IPR002110">
    <property type="entry name" value="Ankyrin_rpt"/>
</dbReference>
<accession>A0A550J3S6</accession>
<organism evidence="4 5">
    <name type="scientific">Trichloromonas acetexigens</name>
    <dbReference type="NCBI Taxonomy" id="38815"/>
    <lineage>
        <taxon>Bacteria</taxon>
        <taxon>Pseudomonadati</taxon>
        <taxon>Thermodesulfobacteriota</taxon>
        <taxon>Desulfuromonadia</taxon>
        <taxon>Desulfuromonadales</taxon>
        <taxon>Trichloromonadaceae</taxon>
        <taxon>Trichloromonas</taxon>
    </lineage>
</organism>
<evidence type="ECO:0000313" key="5">
    <source>
        <dbReference type="Proteomes" id="UP000317155"/>
    </source>
</evidence>
<feature type="repeat" description="ANK" evidence="3">
    <location>
        <begin position="79"/>
        <end position="107"/>
    </location>
</feature>
<dbReference type="Pfam" id="PF13637">
    <property type="entry name" value="Ank_4"/>
    <property type="match status" value="1"/>
</dbReference>
<keyword evidence="1" id="KW-0677">Repeat</keyword>
<dbReference type="PANTHER" id="PTHR24126">
    <property type="entry name" value="ANKYRIN REPEAT, PH AND SEC7 DOMAIN CONTAINING PROTEIN SECG-RELATED"/>
    <property type="match status" value="1"/>
</dbReference>
<dbReference type="PROSITE" id="PS50088">
    <property type="entry name" value="ANK_REPEAT"/>
    <property type="match status" value="2"/>
</dbReference>
<evidence type="ECO:0000256" key="2">
    <source>
        <dbReference type="ARBA" id="ARBA00023043"/>
    </source>
</evidence>
<dbReference type="PROSITE" id="PS50297">
    <property type="entry name" value="ANK_REP_REGION"/>
    <property type="match status" value="2"/>
</dbReference>
<dbReference type="Proteomes" id="UP000317155">
    <property type="component" value="Unassembled WGS sequence"/>
</dbReference>
<name>A0A550J3S6_9BACT</name>
<evidence type="ECO:0000256" key="3">
    <source>
        <dbReference type="PROSITE-ProRule" id="PRU00023"/>
    </source>
</evidence>
<dbReference type="Gene3D" id="1.25.40.20">
    <property type="entry name" value="Ankyrin repeat-containing domain"/>
    <property type="match status" value="2"/>
</dbReference>
<protein>
    <submittedName>
        <fullName evidence="4">Ankyrin repeat domain-containing protein</fullName>
    </submittedName>
</protein>
<dbReference type="PANTHER" id="PTHR24126:SF14">
    <property type="entry name" value="ANK_REP_REGION DOMAIN-CONTAINING PROTEIN"/>
    <property type="match status" value="1"/>
</dbReference>
<comment type="caution">
    <text evidence="4">The sequence shown here is derived from an EMBL/GenBank/DDBJ whole genome shotgun (WGS) entry which is preliminary data.</text>
</comment>
<reference evidence="4 5" key="1">
    <citation type="submission" date="2019-07" db="EMBL/GenBank/DDBJ databases">
        <title>Insights of Desulfuromonas acetexigens electromicrobiology.</title>
        <authorList>
            <person name="Katuri K."/>
            <person name="Sapireddy V."/>
            <person name="Shaw D.R."/>
            <person name="Saikaly P."/>
        </authorList>
    </citation>
    <scope>NUCLEOTIDE SEQUENCE [LARGE SCALE GENOMIC DNA]</scope>
    <source>
        <strain evidence="4 5">2873</strain>
    </source>
</reference>
<keyword evidence="5" id="KW-1185">Reference proteome</keyword>
<dbReference type="InterPro" id="IPR036770">
    <property type="entry name" value="Ankyrin_rpt-contain_sf"/>
</dbReference>
<keyword evidence="2 3" id="KW-0040">ANK repeat</keyword>
<dbReference type="EMBL" id="VJVV01000020">
    <property type="protein sequence ID" value="TRO77864.1"/>
    <property type="molecule type" value="Genomic_DNA"/>
</dbReference>
<dbReference type="OrthoDB" id="5504283at2"/>
<sequence length="284" mass="30743">MEWRQACATGGIMDRLKEFFDACRQGDPGLVKSLVARGVDPHSQHDFALVVAAERGKTELLQVLVEDYGLAVDAWEGAALHHAAASGRMASVRFLLEKGCDVEARDNRALRWAVLRGHVEVVRLLLAQGANRHVLTAVDLTSACGSGHLPLVKYLMGEVGLASDDDSPLRHAVIEGHHEIVRYLSQTEKVDIRADDSYPLRHAARVGNLSMLETAVALGADAHAKRDEAFRSAVRGGHLECVEFLVELCGVVVNGLTDEDISGVADRAVKAYLQARSAGKGRRS</sequence>
<dbReference type="SUPFAM" id="SSF48403">
    <property type="entry name" value="Ankyrin repeat"/>
    <property type="match status" value="1"/>
</dbReference>
<dbReference type="Pfam" id="PF12796">
    <property type="entry name" value="Ank_2"/>
    <property type="match status" value="2"/>
</dbReference>
<dbReference type="SMART" id="SM00248">
    <property type="entry name" value="ANK"/>
    <property type="match status" value="7"/>
</dbReference>
<proteinExistence type="predicted"/>
<evidence type="ECO:0000256" key="1">
    <source>
        <dbReference type="ARBA" id="ARBA00022737"/>
    </source>
</evidence>
<dbReference type="AlphaFoldDB" id="A0A550J3S6"/>
<gene>
    <name evidence="4" type="ORF">FL622_16655</name>
</gene>
<evidence type="ECO:0000313" key="4">
    <source>
        <dbReference type="EMBL" id="TRO77864.1"/>
    </source>
</evidence>